<organism evidence="2 3">
    <name type="scientific">Tilletiopsis washingtonensis</name>
    <dbReference type="NCBI Taxonomy" id="58919"/>
    <lineage>
        <taxon>Eukaryota</taxon>
        <taxon>Fungi</taxon>
        <taxon>Dikarya</taxon>
        <taxon>Basidiomycota</taxon>
        <taxon>Ustilaginomycotina</taxon>
        <taxon>Exobasidiomycetes</taxon>
        <taxon>Entylomatales</taxon>
        <taxon>Entylomatales incertae sedis</taxon>
        <taxon>Tilletiopsis</taxon>
    </lineage>
</organism>
<protein>
    <submittedName>
        <fullName evidence="2">Uncharacterized protein</fullName>
    </submittedName>
</protein>
<feature type="signal peptide" evidence="1">
    <location>
        <begin position="1"/>
        <end position="17"/>
    </location>
</feature>
<dbReference type="STRING" id="58919.A0A316ZCB2"/>
<dbReference type="RefSeq" id="XP_025599619.1">
    <property type="nucleotide sequence ID" value="XM_025740120.1"/>
</dbReference>
<keyword evidence="3" id="KW-1185">Reference proteome</keyword>
<dbReference type="EMBL" id="KZ819288">
    <property type="protein sequence ID" value="PWN99340.1"/>
    <property type="molecule type" value="Genomic_DNA"/>
</dbReference>
<accession>A0A316ZCB2</accession>
<reference evidence="2 3" key="1">
    <citation type="journal article" date="2018" name="Mol. Biol. Evol.">
        <title>Broad Genomic Sampling Reveals a Smut Pathogenic Ancestry of the Fungal Clade Ustilaginomycotina.</title>
        <authorList>
            <person name="Kijpornyongpan T."/>
            <person name="Mondo S.J."/>
            <person name="Barry K."/>
            <person name="Sandor L."/>
            <person name="Lee J."/>
            <person name="Lipzen A."/>
            <person name="Pangilinan J."/>
            <person name="LaButti K."/>
            <person name="Hainaut M."/>
            <person name="Henrissat B."/>
            <person name="Grigoriev I.V."/>
            <person name="Spatafora J.W."/>
            <person name="Aime M.C."/>
        </authorList>
    </citation>
    <scope>NUCLEOTIDE SEQUENCE [LARGE SCALE GENOMIC DNA]</scope>
    <source>
        <strain evidence="2 3">MCA 4186</strain>
    </source>
</reference>
<dbReference type="GeneID" id="37267666"/>
<evidence type="ECO:0000256" key="1">
    <source>
        <dbReference type="SAM" id="SignalP"/>
    </source>
</evidence>
<dbReference type="OrthoDB" id="2564904at2759"/>
<evidence type="ECO:0000313" key="3">
    <source>
        <dbReference type="Proteomes" id="UP000245946"/>
    </source>
</evidence>
<evidence type="ECO:0000313" key="2">
    <source>
        <dbReference type="EMBL" id="PWN99340.1"/>
    </source>
</evidence>
<name>A0A316ZCB2_9BASI</name>
<keyword evidence="1" id="KW-0732">Signal</keyword>
<sequence length="289" mass="31399">MFKKLFLLVALALPALAEYDDPAHLPAKTDAAHGQTGYNDCISRYGASSQKSKCQNVFVNSVKDFCLWGPPKPNSNVGDTEEEQVAWCTKSGYGTRLIPDGTLTGVHFLKTGDFVQVTGTGDLTKLNIRQGDEGGELDPHGATGAGNPVGGLVFTRAITKGKFQRIYEWNNFMDYQTFCIRGCFGKYRTKFCPHIYDLLGCNFSEPANYSPGVFEQCDGDSGQFPGIYGSSTFYQGQEPTPAPHPAGTSSNCRQYPTVSNGPAAYIPSRRDVYARETPVPRAAEAAADE</sequence>
<gene>
    <name evidence="2" type="ORF">FA09DRAFT_295408</name>
</gene>
<feature type="chain" id="PRO_5016358834" evidence="1">
    <location>
        <begin position="18"/>
        <end position="289"/>
    </location>
</feature>
<dbReference type="Proteomes" id="UP000245946">
    <property type="component" value="Unassembled WGS sequence"/>
</dbReference>
<proteinExistence type="predicted"/>
<dbReference type="AlphaFoldDB" id="A0A316ZCB2"/>